<dbReference type="VEuPathDB" id="FungiDB:PLEOSDRAFT_1084787"/>
<dbReference type="Proteomes" id="UP000027073">
    <property type="component" value="Unassembled WGS sequence"/>
</dbReference>
<protein>
    <recommendedName>
        <fullName evidence="4">F-box domain-containing protein</fullName>
    </recommendedName>
</protein>
<organism evidence="2 3">
    <name type="scientific">Pleurotus ostreatus (strain PC15)</name>
    <name type="common">Oyster mushroom</name>
    <dbReference type="NCBI Taxonomy" id="1137138"/>
    <lineage>
        <taxon>Eukaryota</taxon>
        <taxon>Fungi</taxon>
        <taxon>Dikarya</taxon>
        <taxon>Basidiomycota</taxon>
        <taxon>Agaricomycotina</taxon>
        <taxon>Agaricomycetes</taxon>
        <taxon>Agaricomycetidae</taxon>
        <taxon>Agaricales</taxon>
        <taxon>Pleurotineae</taxon>
        <taxon>Pleurotaceae</taxon>
        <taxon>Pleurotus</taxon>
    </lineage>
</organism>
<evidence type="ECO:0000313" key="2">
    <source>
        <dbReference type="EMBL" id="KDQ27165.1"/>
    </source>
</evidence>
<feature type="compositionally biased region" description="Basic and acidic residues" evidence="1">
    <location>
        <begin position="248"/>
        <end position="258"/>
    </location>
</feature>
<dbReference type="AlphaFoldDB" id="A0A067NJH7"/>
<proteinExistence type="predicted"/>
<dbReference type="HOGENOM" id="CLU_1078161_0_0_1"/>
<evidence type="ECO:0008006" key="4">
    <source>
        <dbReference type="Google" id="ProtNLM"/>
    </source>
</evidence>
<dbReference type="InParanoid" id="A0A067NJH7"/>
<name>A0A067NJH7_PLEO1</name>
<sequence>MKSLALELVGNIIENVDDTPTLLNCLLLSRYCRFHASRALYKSVTLSGERLQAFRNAIEANPHYARNITSFSIRHTRSPSRSVNISSILMATANQNLNYVLSKAANLRVLEMRLTTWTWEDFEASLGPSVLCPWKLTTLVWCDDRSPLGLVAAHQGTLEHMQLHRLACQDMTKRGHSFKGLPFPNLCSIRLSYGPIVEPGALGMRKEEWKAGWTTVLAIDILLNNTAQVSIGSTDSKKKHTDVSTPASERKVGPDWRQ</sequence>
<accession>A0A067NJH7</accession>
<feature type="region of interest" description="Disordered" evidence="1">
    <location>
        <begin position="233"/>
        <end position="258"/>
    </location>
</feature>
<dbReference type="EMBL" id="KL198009">
    <property type="protein sequence ID" value="KDQ27165.1"/>
    <property type="molecule type" value="Genomic_DNA"/>
</dbReference>
<evidence type="ECO:0000313" key="3">
    <source>
        <dbReference type="Proteomes" id="UP000027073"/>
    </source>
</evidence>
<evidence type="ECO:0000256" key="1">
    <source>
        <dbReference type="SAM" id="MobiDB-lite"/>
    </source>
</evidence>
<reference evidence="3" key="1">
    <citation type="journal article" date="2014" name="Proc. Natl. Acad. Sci. U.S.A.">
        <title>Extensive sampling of basidiomycete genomes demonstrates inadequacy of the white-rot/brown-rot paradigm for wood decay fungi.</title>
        <authorList>
            <person name="Riley R."/>
            <person name="Salamov A.A."/>
            <person name="Brown D.W."/>
            <person name="Nagy L.G."/>
            <person name="Floudas D."/>
            <person name="Held B.W."/>
            <person name="Levasseur A."/>
            <person name="Lombard V."/>
            <person name="Morin E."/>
            <person name="Otillar R."/>
            <person name="Lindquist E.A."/>
            <person name="Sun H."/>
            <person name="LaButti K.M."/>
            <person name="Schmutz J."/>
            <person name="Jabbour D."/>
            <person name="Luo H."/>
            <person name="Baker S.E."/>
            <person name="Pisabarro A.G."/>
            <person name="Walton J.D."/>
            <person name="Blanchette R.A."/>
            <person name="Henrissat B."/>
            <person name="Martin F."/>
            <person name="Cullen D."/>
            <person name="Hibbett D.S."/>
            <person name="Grigoriev I.V."/>
        </authorList>
    </citation>
    <scope>NUCLEOTIDE SEQUENCE [LARGE SCALE GENOMIC DNA]</scope>
    <source>
        <strain evidence="3">PC15</strain>
    </source>
</reference>
<gene>
    <name evidence="2" type="ORF">PLEOSDRAFT_1084787</name>
</gene>